<evidence type="ECO:0000313" key="2">
    <source>
        <dbReference type="Proteomes" id="UP001060215"/>
    </source>
</evidence>
<gene>
    <name evidence="1" type="ORF">LOK49_LG15G00960</name>
</gene>
<name>A0ACC0F3K0_9ERIC</name>
<proteinExistence type="predicted"/>
<evidence type="ECO:0000313" key="1">
    <source>
        <dbReference type="EMBL" id="KAI7983291.1"/>
    </source>
</evidence>
<keyword evidence="2" id="KW-1185">Reference proteome</keyword>
<organism evidence="1 2">
    <name type="scientific">Camellia lanceoleosa</name>
    <dbReference type="NCBI Taxonomy" id="1840588"/>
    <lineage>
        <taxon>Eukaryota</taxon>
        <taxon>Viridiplantae</taxon>
        <taxon>Streptophyta</taxon>
        <taxon>Embryophyta</taxon>
        <taxon>Tracheophyta</taxon>
        <taxon>Spermatophyta</taxon>
        <taxon>Magnoliopsida</taxon>
        <taxon>eudicotyledons</taxon>
        <taxon>Gunneridae</taxon>
        <taxon>Pentapetalae</taxon>
        <taxon>asterids</taxon>
        <taxon>Ericales</taxon>
        <taxon>Theaceae</taxon>
        <taxon>Camellia</taxon>
    </lineage>
</organism>
<reference evidence="1 2" key="1">
    <citation type="journal article" date="2022" name="Plant J.">
        <title>Chromosome-level genome of Camellia lanceoleosa provides a valuable resource for understanding genome evolution and self-incompatibility.</title>
        <authorList>
            <person name="Gong W."/>
            <person name="Xiao S."/>
            <person name="Wang L."/>
            <person name="Liao Z."/>
            <person name="Chang Y."/>
            <person name="Mo W."/>
            <person name="Hu G."/>
            <person name="Li W."/>
            <person name="Zhao G."/>
            <person name="Zhu H."/>
            <person name="Hu X."/>
            <person name="Ji K."/>
            <person name="Xiang X."/>
            <person name="Song Q."/>
            <person name="Yuan D."/>
            <person name="Jin S."/>
            <person name="Zhang L."/>
        </authorList>
    </citation>
    <scope>NUCLEOTIDE SEQUENCE [LARGE SCALE GENOMIC DNA]</scope>
    <source>
        <strain evidence="1">SQ_2022a</strain>
    </source>
</reference>
<dbReference type="Proteomes" id="UP001060215">
    <property type="component" value="Chromosome 11"/>
</dbReference>
<comment type="caution">
    <text evidence="1">The sequence shown here is derived from an EMBL/GenBank/DDBJ whole genome shotgun (WGS) entry which is preliminary data.</text>
</comment>
<accession>A0ACC0F3K0</accession>
<dbReference type="EMBL" id="CM045768">
    <property type="protein sequence ID" value="KAI7983291.1"/>
    <property type="molecule type" value="Genomic_DNA"/>
</dbReference>
<protein>
    <submittedName>
        <fullName evidence="1">Uncharacterized protein</fullName>
    </submittedName>
</protein>
<sequence>MAMSAEQIIEIYKNGLDDLVNVNSLFSIAVFLGLSFATPGQRSLESRPKCDAEPHKAKLLVVLEVVSFSFFLLSSLVAKSLKVNLQIYGQENFCPKGGLRFLKWLFLCLSVYASFLGCFFLMLSMIYLIQIRLGRLSCKSPYSGGAILSMIGIVSIGMLIYMPLVVAALHKQPPNPPEKEGIRAEPSS</sequence>